<name>A0A0B5FVK5_9BACT</name>
<geneLocation type="plasmid" evidence="2 3">
    <name>pGSUB1</name>
</geneLocation>
<dbReference type="Proteomes" id="UP000035036">
    <property type="component" value="Plasmid pGSUB1"/>
</dbReference>
<dbReference type="RefSeq" id="WP_040202832.1">
    <property type="nucleotide sequence ID" value="NZ_CP010312.1"/>
</dbReference>
<organism evidence="2 3">
    <name type="scientific">Geoalkalibacter subterraneus</name>
    <dbReference type="NCBI Taxonomy" id="483547"/>
    <lineage>
        <taxon>Bacteria</taxon>
        <taxon>Pseudomonadati</taxon>
        <taxon>Thermodesulfobacteriota</taxon>
        <taxon>Desulfuromonadia</taxon>
        <taxon>Desulfuromonadales</taxon>
        <taxon>Geoalkalibacteraceae</taxon>
        <taxon>Geoalkalibacter</taxon>
    </lineage>
</organism>
<dbReference type="HOGENOM" id="CLU_2000646_0_0_7"/>
<keyword evidence="2" id="KW-0614">Plasmid</keyword>
<dbReference type="KEGG" id="gsb:GSUB_17065"/>
<keyword evidence="3" id="KW-1185">Reference proteome</keyword>
<gene>
    <name evidence="2" type="ORF">GSUB_17065</name>
</gene>
<dbReference type="AlphaFoldDB" id="A0A0B5FVK5"/>
<sequence length="124" mass="14511">MGYQESYVTTVDPQKFDSLVEDILARGQDFWRDERFLNAVEIIEIQKTVTAGGHTFPPGSRFVYVVGERQYQRSTDTFESERSGDVVIYWTEMFPSEEIFEENSEFARHEPFPWDTPEEDLPEG</sequence>
<feature type="region of interest" description="Disordered" evidence="1">
    <location>
        <begin position="105"/>
        <end position="124"/>
    </location>
</feature>
<accession>A0A0B5FVK5</accession>
<evidence type="ECO:0000313" key="2">
    <source>
        <dbReference type="EMBL" id="AJF08200.1"/>
    </source>
</evidence>
<reference evidence="2 3" key="1">
    <citation type="journal article" date="2015" name="Genome Announc.">
        <title>Genomes of Geoalkalibacter ferrihydriticus Z-0531T and Geoalkalibacter subterraneus Red1T, Two Haloalkaliphilic Metal-Reducing Deltaproteobacteria.</title>
        <authorList>
            <person name="Badalamenti J.P."/>
            <person name="Krajmalnik-Brown R."/>
            <person name="Torres C.I."/>
            <person name="Bond D.R."/>
        </authorList>
    </citation>
    <scope>NUCLEOTIDE SEQUENCE [LARGE SCALE GENOMIC DNA]</scope>
    <source>
        <strain evidence="2 3">Red1</strain>
        <plasmid evidence="3">Plasmid pGSUB1</plasmid>
    </source>
</reference>
<protein>
    <submittedName>
        <fullName evidence="2">Uncharacterized protein</fullName>
    </submittedName>
</protein>
<dbReference type="EMBL" id="CP010312">
    <property type="protein sequence ID" value="AJF08200.1"/>
    <property type="molecule type" value="Genomic_DNA"/>
</dbReference>
<evidence type="ECO:0000256" key="1">
    <source>
        <dbReference type="SAM" id="MobiDB-lite"/>
    </source>
</evidence>
<proteinExistence type="predicted"/>
<dbReference type="OrthoDB" id="9948486at2"/>
<evidence type="ECO:0000313" key="3">
    <source>
        <dbReference type="Proteomes" id="UP000035036"/>
    </source>
</evidence>